<keyword evidence="2" id="KW-1185">Reference proteome</keyword>
<protein>
    <submittedName>
        <fullName evidence="1">Uncharacterized protein</fullName>
    </submittedName>
</protein>
<accession>A0A9P6FAJ2</accession>
<sequence length="135" mass="14954">MSRDPCIRDSALRNMLQGHSADQLHDLGSNNNQEICPYLHCCSLVVLMHRAVIANGNRIVQSVLKSPTILVQVMAPLDNDLPNIDISLEDNPLEAISYRNLIDDMYHSNTEGTTRILTGSRKVIQTKTDLVMGVG</sequence>
<reference evidence="1" key="1">
    <citation type="journal article" date="2020" name="Fungal Divers.">
        <title>Resolving the Mortierellaceae phylogeny through synthesis of multi-gene phylogenetics and phylogenomics.</title>
        <authorList>
            <person name="Vandepol N."/>
            <person name="Liber J."/>
            <person name="Desiro A."/>
            <person name="Na H."/>
            <person name="Kennedy M."/>
            <person name="Barry K."/>
            <person name="Grigoriev I.V."/>
            <person name="Miller A.N."/>
            <person name="O'Donnell K."/>
            <person name="Stajich J.E."/>
            <person name="Bonito G."/>
        </authorList>
    </citation>
    <scope>NUCLEOTIDE SEQUENCE</scope>
    <source>
        <strain evidence="1">NRRL 2591</strain>
    </source>
</reference>
<proteinExistence type="predicted"/>
<comment type="caution">
    <text evidence="1">The sequence shown here is derived from an EMBL/GenBank/DDBJ whole genome shotgun (WGS) entry which is preliminary data.</text>
</comment>
<organism evidence="1 2">
    <name type="scientific">Mortierella hygrophila</name>
    <dbReference type="NCBI Taxonomy" id="979708"/>
    <lineage>
        <taxon>Eukaryota</taxon>
        <taxon>Fungi</taxon>
        <taxon>Fungi incertae sedis</taxon>
        <taxon>Mucoromycota</taxon>
        <taxon>Mortierellomycotina</taxon>
        <taxon>Mortierellomycetes</taxon>
        <taxon>Mortierellales</taxon>
        <taxon>Mortierellaceae</taxon>
        <taxon>Mortierella</taxon>
    </lineage>
</organism>
<dbReference type="Proteomes" id="UP000723463">
    <property type="component" value="Unassembled WGS sequence"/>
</dbReference>
<name>A0A9P6FAJ2_9FUNG</name>
<evidence type="ECO:0000313" key="2">
    <source>
        <dbReference type="Proteomes" id="UP000723463"/>
    </source>
</evidence>
<gene>
    <name evidence="1" type="ORF">EC957_009305</name>
</gene>
<dbReference type="EMBL" id="JAAAXW010000050">
    <property type="protein sequence ID" value="KAF9546853.1"/>
    <property type="molecule type" value="Genomic_DNA"/>
</dbReference>
<dbReference type="AlphaFoldDB" id="A0A9P6FAJ2"/>
<evidence type="ECO:0000313" key="1">
    <source>
        <dbReference type="EMBL" id="KAF9546853.1"/>
    </source>
</evidence>